<dbReference type="InterPro" id="IPR020843">
    <property type="entry name" value="ER"/>
</dbReference>
<dbReference type="Pfam" id="PF13602">
    <property type="entry name" value="ADH_zinc_N_2"/>
    <property type="match status" value="1"/>
</dbReference>
<dbReference type="SMART" id="SM00829">
    <property type="entry name" value="PKS_ER"/>
    <property type="match status" value="1"/>
</dbReference>
<dbReference type="Gene3D" id="3.90.180.10">
    <property type="entry name" value="Medium-chain alcohol dehydrogenases, catalytic domain"/>
    <property type="match status" value="1"/>
</dbReference>
<dbReference type="GO" id="GO:0102523">
    <property type="term" value="F:2-chloroacrylate reductase activity"/>
    <property type="evidence" value="ECO:0007669"/>
    <property type="project" value="UniProtKB-EC"/>
</dbReference>
<evidence type="ECO:0000313" key="2">
    <source>
        <dbReference type="EMBL" id="AWT26340.1"/>
    </source>
</evidence>
<dbReference type="SUPFAM" id="SSF50129">
    <property type="entry name" value="GroES-like"/>
    <property type="match status" value="1"/>
</dbReference>
<sequence>MTRTMTTAVVTDYGTPGVLEIREVPVPRPRPGEALVAAVASTVNPVDVKTRTPGTVQTIPRFPATLGWDLAGIVVDAPADSPVSVGDRVIAMHPPEADGTGCWSQYITVPVERLVTAPASVDLVTAATLPLAGLTAAQALGRLALQPCERLLVTGASGSVGGIAVQLAAMQGLDVSGLVRRESTAETVRALGAHEVFTDMDAAGAFDAVFDTAGVLVPALVRPGGRLVTVSDDDIPDELAVKASSAVHNYVGHDPAGLARLVSLVDSGALILRVAETFPLSRVADAHHALEAGGLDGKVVVTM</sequence>
<name>A0A2Z3YT17_9CORY</name>
<dbReference type="PANTHER" id="PTHR43482:SF1">
    <property type="entry name" value="PROTEIN AST1-RELATED"/>
    <property type="match status" value="1"/>
</dbReference>
<dbReference type="AlphaFoldDB" id="A0A2Z3YT17"/>
<feature type="domain" description="Enoyl reductase (ER)" evidence="1">
    <location>
        <begin position="14"/>
        <end position="301"/>
    </location>
</feature>
<dbReference type="PANTHER" id="PTHR43482">
    <property type="entry name" value="PROTEIN AST1-RELATED"/>
    <property type="match status" value="1"/>
</dbReference>
<dbReference type="RefSeq" id="WP_227870975.1">
    <property type="nucleotide sequence ID" value="NZ_CP024988.1"/>
</dbReference>
<dbReference type="EMBL" id="CP024988">
    <property type="protein sequence ID" value="AWT26340.1"/>
    <property type="molecule type" value="Genomic_DNA"/>
</dbReference>
<dbReference type="Gene3D" id="3.40.50.720">
    <property type="entry name" value="NAD(P)-binding Rossmann-like Domain"/>
    <property type="match status" value="1"/>
</dbReference>
<keyword evidence="2" id="KW-0560">Oxidoreductase</keyword>
<evidence type="ECO:0000259" key="1">
    <source>
        <dbReference type="SMART" id="SM00829"/>
    </source>
</evidence>
<dbReference type="InterPro" id="IPR011032">
    <property type="entry name" value="GroES-like_sf"/>
</dbReference>
<dbReference type="CDD" id="cd05289">
    <property type="entry name" value="MDR_like_2"/>
    <property type="match status" value="1"/>
</dbReference>
<gene>
    <name evidence="2" type="ORF">Csp1_15550</name>
</gene>
<protein>
    <submittedName>
        <fullName evidence="2">2-haloacrylate reductase</fullName>
        <ecNumber evidence="2">1.3.1.103</ecNumber>
    </submittedName>
</protein>
<dbReference type="Proteomes" id="UP000247696">
    <property type="component" value="Chromosome"/>
</dbReference>
<dbReference type="InterPro" id="IPR052585">
    <property type="entry name" value="Lipid_raft_assoc_Zn_ADH"/>
</dbReference>
<dbReference type="InterPro" id="IPR036291">
    <property type="entry name" value="NAD(P)-bd_dom_sf"/>
</dbReference>
<proteinExistence type="predicted"/>
<dbReference type="InterPro" id="IPR013154">
    <property type="entry name" value="ADH-like_N"/>
</dbReference>
<keyword evidence="3" id="KW-1185">Reference proteome</keyword>
<reference evidence="3" key="1">
    <citation type="submission" date="2017-11" db="EMBL/GenBank/DDBJ databases">
        <title>Otitis media/interna in a cat caused by the recently described species Corynebacterium provencense.</title>
        <authorList>
            <person name="Kittl S."/>
            <person name="Brodard I."/>
            <person name="Rychener L."/>
            <person name="Jores J."/>
            <person name="Roosje P."/>
            <person name="Gobeli Brawand S."/>
        </authorList>
    </citation>
    <scope>NUCLEOTIDE SEQUENCE [LARGE SCALE GENOMIC DNA]</scope>
    <source>
        <strain evidence="3">17KM38</strain>
    </source>
</reference>
<dbReference type="KEGG" id="cpre:Csp1_15550"/>
<dbReference type="EC" id="1.3.1.103" evidence="2"/>
<organism evidence="2 3">
    <name type="scientific">Corynebacterium provencense</name>
    <dbReference type="NCBI Taxonomy" id="1737425"/>
    <lineage>
        <taxon>Bacteria</taxon>
        <taxon>Bacillati</taxon>
        <taxon>Actinomycetota</taxon>
        <taxon>Actinomycetes</taxon>
        <taxon>Mycobacteriales</taxon>
        <taxon>Corynebacteriaceae</taxon>
        <taxon>Corynebacterium</taxon>
    </lineage>
</organism>
<accession>A0A2Z3YT17</accession>
<dbReference type="Pfam" id="PF08240">
    <property type="entry name" value="ADH_N"/>
    <property type="match status" value="1"/>
</dbReference>
<evidence type="ECO:0000313" key="3">
    <source>
        <dbReference type="Proteomes" id="UP000247696"/>
    </source>
</evidence>
<dbReference type="SUPFAM" id="SSF51735">
    <property type="entry name" value="NAD(P)-binding Rossmann-fold domains"/>
    <property type="match status" value="1"/>
</dbReference>